<evidence type="ECO:0000256" key="2">
    <source>
        <dbReference type="SAM" id="Coils"/>
    </source>
</evidence>
<feature type="coiled-coil region" evidence="2">
    <location>
        <begin position="1"/>
        <end position="51"/>
    </location>
</feature>
<gene>
    <name evidence="4" type="ORF">HF295_04590</name>
</gene>
<keyword evidence="2" id="KW-0175">Coiled coil</keyword>
<accession>A0A7L6N646</accession>
<evidence type="ECO:0000256" key="1">
    <source>
        <dbReference type="ARBA" id="ARBA00004328"/>
    </source>
</evidence>
<dbReference type="SUPFAM" id="SSF56563">
    <property type="entry name" value="Major capsid protein gp5"/>
    <property type="match status" value="1"/>
</dbReference>
<proteinExistence type="predicted"/>
<protein>
    <submittedName>
        <fullName evidence="4">Phage major capsid protein</fullName>
    </submittedName>
</protein>
<dbReference type="Pfam" id="PF05065">
    <property type="entry name" value="Phage_capsid"/>
    <property type="match status" value="1"/>
</dbReference>
<dbReference type="NCBIfam" id="TIGR01554">
    <property type="entry name" value="major_cap_HK97"/>
    <property type="match status" value="1"/>
</dbReference>
<feature type="domain" description="Phage capsid-like C-terminal" evidence="3">
    <location>
        <begin position="98"/>
        <end position="373"/>
    </location>
</feature>
<dbReference type="InterPro" id="IPR054612">
    <property type="entry name" value="Phage_capsid-like_C"/>
</dbReference>
<sequence>MMNLELRRKEIESRLTEIRGLVDNEKDIKALEALESETTNLQEERSVIDKKMAIASKAEIKPIVIEKKSKVDKEKLELRATSLRESRVIQVSSEEILLPEHTASGLDPLPFKQVSTLVDRVNVINLNGGETYKKSFVKSNGVAGTTTEGGAYATTEPSFGYLTISKVKITAYTEITEELEKLPAIPYQAEVLRNINISLKKKISEQILRGAGTTNTFTGIFSDAAVALADTTPLEIEAITDSTLDDIVFAYGGDEEVEGGAVLILNKNDLRAFAGLKTQEGRKVHTIDYVNKTIDGIPYIINSNCKAISDKNTVAGEYGIAYGALKNYEVPVFSPVEIGKSTDYKFKDGIISYKASVFTGGNVVGYNGFLRIKKKAAA</sequence>
<dbReference type="AlphaFoldDB" id="A0A7L6N646"/>
<reference evidence="4 5" key="1">
    <citation type="submission" date="2020-04" db="EMBL/GenBank/DDBJ databases">
        <authorList>
            <person name="Zheng R.K."/>
            <person name="Sun C.M."/>
        </authorList>
    </citation>
    <scope>NUCLEOTIDE SEQUENCE [LARGE SCALE GENOMIC DNA]</scope>
    <source>
        <strain evidence="5">zrk29</strain>
    </source>
</reference>
<dbReference type="EMBL" id="CP051151">
    <property type="protein sequence ID" value="QLY40972.1"/>
    <property type="molecule type" value="Genomic_DNA"/>
</dbReference>
<organism evidence="4 5">
    <name type="scientific">Hujiaoplasma nucleasis</name>
    <dbReference type="NCBI Taxonomy" id="2725268"/>
    <lineage>
        <taxon>Bacteria</taxon>
        <taxon>Bacillati</taxon>
        <taxon>Mycoplasmatota</taxon>
        <taxon>Mollicutes</taxon>
        <taxon>Candidatus Izemoplasmatales</taxon>
        <taxon>Hujiaoplasmataceae</taxon>
        <taxon>Hujiaoplasma</taxon>
    </lineage>
</organism>
<name>A0A7L6N646_9MOLU</name>
<evidence type="ECO:0000313" key="5">
    <source>
        <dbReference type="Proteomes" id="UP000512167"/>
    </source>
</evidence>
<evidence type="ECO:0000259" key="3">
    <source>
        <dbReference type="Pfam" id="PF05065"/>
    </source>
</evidence>
<dbReference type="Proteomes" id="UP000512167">
    <property type="component" value="Chromosome"/>
</dbReference>
<dbReference type="KEGG" id="tbk:HF295_04590"/>
<dbReference type="InterPro" id="IPR024455">
    <property type="entry name" value="Phage_capsid"/>
</dbReference>
<dbReference type="Gene3D" id="3.30.2400.10">
    <property type="entry name" value="Major capsid protein gp5"/>
    <property type="match status" value="1"/>
</dbReference>
<keyword evidence="5" id="KW-1185">Reference proteome</keyword>
<comment type="subcellular location">
    <subcellularLocation>
        <location evidence="1">Virion</location>
    </subcellularLocation>
</comment>
<evidence type="ECO:0000313" key="4">
    <source>
        <dbReference type="EMBL" id="QLY40972.1"/>
    </source>
</evidence>